<dbReference type="RefSeq" id="WP_093132324.1">
    <property type="nucleotide sequence ID" value="NZ_FOHJ01000002.1"/>
</dbReference>
<feature type="transmembrane region" description="Helical" evidence="1">
    <location>
        <begin position="6"/>
        <end position="23"/>
    </location>
</feature>
<organism evidence="2 3">
    <name type="scientific">Salinibacillus kushneri</name>
    <dbReference type="NCBI Taxonomy" id="237682"/>
    <lineage>
        <taxon>Bacteria</taxon>
        <taxon>Bacillati</taxon>
        <taxon>Bacillota</taxon>
        <taxon>Bacilli</taxon>
        <taxon>Bacillales</taxon>
        <taxon>Bacillaceae</taxon>
        <taxon>Salinibacillus</taxon>
    </lineage>
</organism>
<protein>
    <submittedName>
        <fullName evidence="2">Uncharacterized protein</fullName>
    </submittedName>
</protein>
<evidence type="ECO:0000256" key="1">
    <source>
        <dbReference type="SAM" id="Phobius"/>
    </source>
</evidence>
<keyword evidence="1" id="KW-0472">Membrane</keyword>
<sequence>MMKFIIGYFMFQILLLIVILIITHRTDKNSRKKFFQPNEVPEGFEKTAESFIDTKTKMVIHVYYNQHTGKRIYVVH</sequence>
<evidence type="ECO:0000313" key="3">
    <source>
        <dbReference type="Proteomes" id="UP000199095"/>
    </source>
</evidence>
<dbReference type="STRING" id="237682.SAMN05421676_102398"/>
<gene>
    <name evidence="2" type="ORF">SAMN05421676_102398</name>
</gene>
<keyword evidence="1" id="KW-1133">Transmembrane helix</keyword>
<proteinExistence type="predicted"/>
<dbReference type="AlphaFoldDB" id="A0A1I0BBH4"/>
<accession>A0A1I0BBH4</accession>
<evidence type="ECO:0000313" key="2">
    <source>
        <dbReference type="EMBL" id="SET03807.1"/>
    </source>
</evidence>
<dbReference type="OrthoDB" id="2377160at2"/>
<reference evidence="3" key="1">
    <citation type="submission" date="2016-10" db="EMBL/GenBank/DDBJ databases">
        <authorList>
            <person name="Varghese N."/>
            <person name="Submissions S."/>
        </authorList>
    </citation>
    <scope>NUCLEOTIDE SEQUENCE [LARGE SCALE GENOMIC DNA]</scope>
    <source>
        <strain evidence="3">CGMCC 1.3566</strain>
    </source>
</reference>
<keyword evidence="1" id="KW-0812">Transmembrane</keyword>
<name>A0A1I0BBH4_9BACI</name>
<dbReference type="Proteomes" id="UP000199095">
    <property type="component" value="Unassembled WGS sequence"/>
</dbReference>
<dbReference type="EMBL" id="FOHJ01000002">
    <property type="protein sequence ID" value="SET03807.1"/>
    <property type="molecule type" value="Genomic_DNA"/>
</dbReference>
<keyword evidence="3" id="KW-1185">Reference proteome</keyword>